<sequence>MRLPSLSHATTVVATLALCSCSGTTTPATGSVEGSRVAATTSAGRTTPVADADHPEGVIALGHSGMTGFQSDPQSPGENVVANSWATGSNPDVNSVYERLVAIRPKTRGLVANVSRNGEKADGLEFQVPAALPSYQRLRWRS</sequence>
<evidence type="ECO:0000313" key="2">
    <source>
        <dbReference type="EMBL" id="TPG12931.1"/>
    </source>
</evidence>
<gene>
    <name evidence="2" type="ORF">EAH86_19530</name>
</gene>
<dbReference type="AlphaFoldDB" id="A0A502CML5"/>
<dbReference type="PROSITE" id="PS51257">
    <property type="entry name" value="PROKAR_LIPOPROTEIN"/>
    <property type="match status" value="1"/>
</dbReference>
<keyword evidence="3" id="KW-1185">Reference proteome</keyword>
<name>A0A502CML5_9MICO</name>
<accession>A0A502CML5</accession>
<organism evidence="2 3">
    <name type="scientific">Pedococcus bigeumensis</name>
    <dbReference type="NCBI Taxonomy" id="433644"/>
    <lineage>
        <taxon>Bacteria</taxon>
        <taxon>Bacillati</taxon>
        <taxon>Actinomycetota</taxon>
        <taxon>Actinomycetes</taxon>
        <taxon>Micrococcales</taxon>
        <taxon>Intrasporangiaceae</taxon>
        <taxon>Pedococcus</taxon>
    </lineage>
</organism>
<comment type="caution">
    <text evidence="2">The sequence shown here is derived from an EMBL/GenBank/DDBJ whole genome shotgun (WGS) entry which is preliminary data.</text>
</comment>
<dbReference type="EMBL" id="RCZM01000008">
    <property type="protein sequence ID" value="TPG12931.1"/>
    <property type="molecule type" value="Genomic_DNA"/>
</dbReference>
<dbReference type="Proteomes" id="UP000317722">
    <property type="component" value="Unassembled WGS sequence"/>
</dbReference>
<evidence type="ECO:0000256" key="1">
    <source>
        <dbReference type="SAM" id="MobiDB-lite"/>
    </source>
</evidence>
<reference evidence="2 3" key="1">
    <citation type="journal article" date="2019" name="Environ. Microbiol.">
        <title>Species interactions and distinct microbial communities in high Arctic permafrost affected cryosols are associated with the CH4 and CO2 gas fluxes.</title>
        <authorList>
            <person name="Altshuler I."/>
            <person name="Hamel J."/>
            <person name="Turney S."/>
            <person name="Magnuson E."/>
            <person name="Levesque R."/>
            <person name="Greer C."/>
            <person name="Whyte L.G."/>
        </authorList>
    </citation>
    <scope>NUCLEOTIDE SEQUENCE [LARGE SCALE GENOMIC DNA]</scope>
    <source>
        <strain evidence="2 3">S9.3A</strain>
    </source>
</reference>
<protein>
    <submittedName>
        <fullName evidence="2">Uncharacterized protein</fullName>
    </submittedName>
</protein>
<proteinExistence type="predicted"/>
<feature type="region of interest" description="Disordered" evidence="1">
    <location>
        <begin position="25"/>
        <end position="54"/>
    </location>
</feature>
<evidence type="ECO:0000313" key="3">
    <source>
        <dbReference type="Proteomes" id="UP000317722"/>
    </source>
</evidence>